<proteinExistence type="inferred from homology"/>
<feature type="transmembrane region" description="Helical" evidence="9">
    <location>
        <begin position="6"/>
        <end position="25"/>
    </location>
</feature>
<dbReference type="KEGG" id="cvn:111121327"/>
<dbReference type="PANTHER" id="PTHR12027:SF81">
    <property type="entry name" value="WNT INHIBITOR OF DORSAL PROTEIN"/>
    <property type="match status" value="1"/>
</dbReference>
<dbReference type="PANTHER" id="PTHR12027">
    <property type="entry name" value="WNT RELATED"/>
    <property type="match status" value="1"/>
</dbReference>
<comment type="similarity">
    <text evidence="2 8">Belongs to the Wnt family.</text>
</comment>
<dbReference type="PRINTS" id="PR01349">
    <property type="entry name" value="WNTPROTEIN"/>
</dbReference>
<name>A0A8B8CR19_CRAVI</name>
<dbReference type="Proteomes" id="UP000694844">
    <property type="component" value="Chromosome 2"/>
</dbReference>
<gene>
    <name evidence="11" type="primary">LOC111121327</name>
</gene>
<keyword evidence="4" id="KW-0964">Secreted</keyword>
<evidence type="ECO:0000256" key="4">
    <source>
        <dbReference type="ARBA" id="ARBA00022525"/>
    </source>
</evidence>
<keyword evidence="9" id="KW-1133">Transmembrane helix</keyword>
<comment type="function">
    <text evidence="8">Ligand for members of the frizzled family of seven transmembrane receptors.</text>
</comment>
<dbReference type="RefSeq" id="XP_022318263.1">
    <property type="nucleotide sequence ID" value="XM_022462555.1"/>
</dbReference>
<keyword evidence="5" id="KW-0272">Extracellular matrix</keyword>
<dbReference type="GO" id="GO:0045165">
    <property type="term" value="P:cell fate commitment"/>
    <property type="evidence" value="ECO:0007669"/>
    <property type="project" value="TreeGrafter"/>
</dbReference>
<dbReference type="CDD" id="cd19340">
    <property type="entry name" value="Wnt_Wnt8"/>
    <property type="match status" value="1"/>
</dbReference>
<dbReference type="InterPro" id="IPR043158">
    <property type="entry name" value="Wnt_C"/>
</dbReference>
<evidence type="ECO:0000256" key="7">
    <source>
        <dbReference type="ARBA" id="ARBA00023157"/>
    </source>
</evidence>
<evidence type="ECO:0000256" key="1">
    <source>
        <dbReference type="ARBA" id="ARBA00004498"/>
    </source>
</evidence>
<dbReference type="GeneID" id="111121327"/>
<keyword evidence="3 8" id="KW-0217">Developmental protein</keyword>
<dbReference type="GO" id="GO:0005615">
    <property type="term" value="C:extracellular space"/>
    <property type="evidence" value="ECO:0007669"/>
    <property type="project" value="TreeGrafter"/>
</dbReference>
<evidence type="ECO:0000313" key="10">
    <source>
        <dbReference type="Proteomes" id="UP000694844"/>
    </source>
</evidence>
<dbReference type="GO" id="GO:0005109">
    <property type="term" value="F:frizzled binding"/>
    <property type="evidence" value="ECO:0007669"/>
    <property type="project" value="TreeGrafter"/>
</dbReference>
<sequence length="353" mass="40612">MIQYSLTWRGFFMMFFIYGTHSWSLNKILMTGPKFGILTENATLLMSLSSNNKGYGLFMDSIGRGAQRATQECQYQFQWERWNCDVTSSTLLQTEQPKATKETAYVQAITSAGVMYDLTRQCSSGFYNVCSCDGSKRGEKGGFNWSWGGCSDNVRVGEKAAKKLLDTLITRRDGAAAMHLHNNMAGRKAVTKTMRMMCKCHGITGSCSMRTCWKELAKFRKIGRHLKRKYQHALRLDWNEKMKDENDPRRRSLFPVLPGSSMVYMEGSPDYCKANQTFGIPGTLNRQCSRRYKTKKVPRSERKSCRNLCRVCGYRVKKTTVEITSTCRCKFKWCCRVNCDTCVVYEERYHCVK</sequence>
<evidence type="ECO:0000256" key="3">
    <source>
        <dbReference type="ARBA" id="ARBA00022473"/>
    </source>
</evidence>
<keyword evidence="6 8" id="KW-0879">Wnt signaling pathway</keyword>
<dbReference type="OrthoDB" id="5945655at2759"/>
<dbReference type="GO" id="GO:0030182">
    <property type="term" value="P:neuron differentiation"/>
    <property type="evidence" value="ECO:0007669"/>
    <property type="project" value="TreeGrafter"/>
</dbReference>
<dbReference type="Gene3D" id="3.30.2460.20">
    <property type="match status" value="1"/>
</dbReference>
<dbReference type="Pfam" id="PF00110">
    <property type="entry name" value="wnt"/>
    <property type="match status" value="1"/>
</dbReference>
<protein>
    <recommendedName>
        <fullName evidence="8">Protein Wnt</fullName>
    </recommendedName>
</protein>
<dbReference type="GO" id="GO:0060070">
    <property type="term" value="P:canonical Wnt signaling pathway"/>
    <property type="evidence" value="ECO:0007669"/>
    <property type="project" value="TreeGrafter"/>
</dbReference>
<organism evidence="10 11">
    <name type="scientific">Crassostrea virginica</name>
    <name type="common">Eastern oyster</name>
    <dbReference type="NCBI Taxonomy" id="6565"/>
    <lineage>
        <taxon>Eukaryota</taxon>
        <taxon>Metazoa</taxon>
        <taxon>Spiralia</taxon>
        <taxon>Lophotrochozoa</taxon>
        <taxon>Mollusca</taxon>
        <taxon>Bivalvia</taxon>
        <taxon>Autobranchia</taxon>
        <taxon>Pteriomorphia</taxon>
        <taxon>Ostreida</taxon>
        <taxon>Ostreoidea</taxon>
        <taxon>Ostreidae</taxon>
        <taxon>Crassostrea</taxon>
    </lineage>
</organism>
<dbReference type="GO" id="GO:0005125">
    <property type="term" value="F:cytokine activity"/>
    <property type="evidence" value="ECO:0007669"/>
    <property type="project" value="TreeGrafter"/>
</dbReference>
<keyword evidence="9" id="KW-0812">Transmembrane</keyword>
<evidence type="ECO:0000256" key="8">
    <source>
        <dbReference type="RuleBase" id="RU003500"/>
    </source>
</evidence>
<dbReference type="InterPro" id="IPR005817">
    <property type="entry name" value="Wnt"/>
</dbReference>
<evidence type="ECO:0000313" key="11">
    <source>
        <dbReference type="RefSeq" id="XP_022318263.1"/>
    </source>
</evidence>
<keyword evidence="7" id="KW-1015">Disulfide bond</keyword>
<reference evidence="11" key="1">
    <citation type="submission" date="2025-08" db="UniProtKB">
        <authorList>
            <consortium name="RefSeq"/>
        </authorList>
    </citation>
    <scope>IDENTIFICATION</scope>
    <source>
        <tissue evidence="11">Whole sample</tissue>
    </source>
</reference>
<evidence type="ECO:0000256" key="5">
    <source>
        <dbReference type="ARBA" id="ARBA00022530"/>
    </source>
</evidence>
<keyword evidence="9" id="KW-0472">Membrane</keyword>
<evidence type="ECO:0000256" key="2">
    <source>
        <dbReference type="ARBA" id="ARBA00005683"/>
    </source>
</evidence>
<accession>A0A8B8CR19</accession>
<dbReference type="SMART" id="SM00097">
    <property type="entry name" value="WNT1"/>
    <property type="match status" value="1"/>
</dbReference>
<evidence type="ECO:0000256" key="6">
    <source>
        <dbReference type="ARBA" id="ARBA00022687"/>
    </source>
</evidence>
<comment type="subcellular location">
    <subcellularLocation>
        <location evidence="1 8">Secreted</location>
        <location evidence="1 8">Extracellular space</location>
        <location evidence="1 8">Extracellular matrix</location>
    </subcellularLocation>
</comment>
<keyword evidence="10" id="KW-1185">Reference proteome</keyword>
<dbReference type="AlphaFoldDB" id="A0A8B8CR19"/>
<evidence type="ECO:0000256" key="9">
    <source>
        <dbReference type="SAM" id="Phobius"/>
    </source>
</evidence>